<keyword evidence="1 14" id="KW-0436">Ligase</keyword>
<dbReference type="InterPro" id="IPR012310">
    <property type="entry name" value="DNA_ligase_ATP-dep_cent"/>
</dbReference>
<keyword evidence="2" id="KW-0132">Cell division</keyword>
<dbReference type="Gene3D" id="1.10.3260.10">
    <property type="entry name" value="DNA ligase, ATP-dependent, N-terminal domain"/>
    <property type="match status" value="1"/>
</dbReference>
<dbReference type="Proteomes" id="UP000886632">
    <property type="component" value="Unassembled WGS sequence"/>
</dbReference>
<keyword evidence="6 14" id="KW-0227">DNA damage</keyword>
<dbReference type="PANTHER" id="PTHR45674:SF13">
    <property type="entry name" value="DNA LIGASE-RELATED"/>
    <property type="match status" value="1"/>
</dbReference>
<dbReference type="GO" id="GO:0071897">
    <property type="term" value="P:DNA biosynthetic process"/>
    <property type="evidence" value="ECO:0007669"/>
    <property type="project" value="InterPro"/>
</dbReference>
<dbReference type="InterPro" id="IPR036599">
    <property type="entry name" value="DNA_ligase_N_sf"/>
</dbReference>
<keyword evidence="10 14" id="KW-0234">DNA repair</keyword>
<protein>
    <recommendedName>
        <fullName evidence="14">DNA ligase</fullName>
        <ecNumber evidence="14">6.5.1.1</ecNumber>
    </recommendedName>
</protein>
<reference evidence="17" key="1">
    <citation type="submission" date="2020-10" db="EMBL/GenBank/DDBJ databases">
        <title>Connecting structure to function with the recovery of over 1000 high-quality activated sludge metagenome-assembled genomes encoding full-length rRNA genes using long-read sequencing.</title>
        <authorList>
            <person name="Singleton C.M."/>
            <person name="Petriglieri F."/>
            <person name="Kristensen J.M."/>
            <person name="Kirkegaard R.H."/>
            <person name="Michaelsen T.Y."/>
            <person name="Andersen M.H."/>
            <person name="Karst S.M."/>
            <person name="Dueholm M.S."/>
            <person name="Nielsen P.H."/>
            <person name="Albertsen M."/>
        </authorList>
    </citation>
    <scope>NUCLEOTIDE SEQUENCE</scope>
    <source>
        <strain evidence="17">Ribe_18-Q3-R11-54_MAXAC.001</strain>
    </source>
</reference>
<dbReference type="InterPro" id="IPR012340">
    <property type="entry name" value="NA-bd_OB-fold"/>
</dbReference>
<evidence type="ECO:0000259" key="16">
    <source>
        <dbReference type="PROSITE" id="PS50160"/>
    </source>
</evidence>
<dbReference type="Gene3D" id="3.30.470.30">
    <property type="entry name" value="DNA ligase/mRNA capping enzyme"/>
    <property type="match status" value="1"/>
</dbReference>
<dbReference type="Pfam" id="PF04675">
    <property type="entry name" value="DNA_ligase_A_N"/>
    <property type="match status" value="1"/>
</dbReference>
<dbReference type="EC" id="6.5.1.1" evidence="14"/>
<evidence type="ECO:0000256" key="5">
    <source>
        <dbReference type="ARBA" id="ARBA00022741"/>
    </source>
</evidence>
<evidence type="ECO:0000256" key="1">
    <source>
        <dbReference type="ARBA" id="ARBA00022598"/>
    </source>
</evidence>
<dbReference type="Pfam" id="PF01068">
    <property type="entry name" value="DNA_ligase_A_M"/>
    <property type="match status" value="1"/>
</dbReference>
<dbReference type="GO" id="GO:0003910">
    <property type="term" value="F:DNA ligase (ATP) activity"/>
    <property type="evidence" value="ECO:0007669"/>
    <property type="project" value="UniProtKB-EC"/>
</dbReference>
<evidence type="ECO:0000313" key="17">
    <source>
        <dbReference type="EMBL" id="MBL0003075.1"/>
    </source>
</evidence>
<comment type="catalytic activity">
    <reaction evidence="12 14">
        <text>ATP + (deoxyribonucleotide)n-3'-hydroxyl + 5'-phospho-(deoxyribonucleotide)m = (deoxyribonucleotide)n+m + AMP + diphosphate.</text>
        <dbReference type="EC" id="6.5.1.1"/>
    </reaction>
</comment>
<evidence type="ECO:0000256" key="10">
    <source>
        <dbReference type="ARBA" id="ARBA00023204"/>
    </source>
</evidence>
<dbReference type="NCBIfam" id="NF002868">
    <property type="entry name" value="PRK03180.1"/>
    <property type="match status" value="1"/>
</dbReference>
<dbReference type="AlphaFoldDB" id="A0A9D7XWQ9"/>
<keyword evidence="3" id="KW-0235">DNA replication</keyword>
<dbReference type="CDD" id="cd07901">
    <property type="entry name" value="Adenylation_DNA_ligase_Arch_LigB"/>
    <property type="match status" value="1"/>
</dbReference>
<keyword evidence="8" id="KW-0460">Magnesium</keyword>
<dbReference type="SUPFAM" id="SSF50249">
    <property type="entry name" value="Nucleic acid-binding proteins"/>
    <property type="match status" value="1"/>
</dbReference>
<comment type="caution">
    <text evidence="17">The sequence shown here is derived from an EMBL/GenBank/DDBJ whole genome shotgun (WGS) entry which is preliminary data.</text>
</comment>
<keyword evidence="4" id="KW-0479">Metal-binding</keyword>
<comment type="function">
    <text evidence="13">DNA ligase that seals nicks in double-stranded DNA during DNA replication, DNA recombination and DNA repair.</text>
</comment>
<keyword evidence="9 14" id="KW-0233">DNA recombination</keyword>
<evidence type="ECO:0000256" key="4">
    <source>
        <dbReference type="ARBA" id="ARBA00022723"/>
    </source>
</evidence>
<sequence>MPRTSPPAVPASPSPSASSTHEALFAVIVQAADAVAATTSRTAKIGLLADVLGRVGVDEIEPAIGFLTASVRQGRLGVGWRTIADLAEGAAASADQASLTITEVDAAIERLAALGGTGSAAARTEELTRLWGRATTDEQRLLTGILLGELRIGALEGVLTDAVAKAAGRPLEEVRRAAMLTGSLGRTAYLALTGADLAGVGLTVGVPLLPMLAATASSPGEAVTALGPAPVSVEVKLDGARIQAHRHGGPGSRVEVFSRTLADITARVPELVEVVSAFPGGSLILDGETLTLDEDGAPRPFQETMSRFGSTGARAEILRPWFFDILHADGVDLIDEPLSVRAERLREAVGEHGILALETADPIAAETFSQEALAAGHEGVLVKALDSPYAAGRRGRQWLKVKPVHTYDLVVLAAEWGSGRRTGWLSNLHLGARDPGVPVGEPGAFVMVGKTFKGLTDEVLRWQTTRLLELETKRTRYAVHVTPALVVEIAIDGVQRSSRYPGGLALRFARVKGYREDKAVADADTIEAVARPCCAERAGSATPRGRRPRR</sequence>
<dbReference type="InterPro" id="IPR050191">
    <property type="entry name" value="ATP-dep_DNA_ligase"/>
</dbReference>
<feature type="domain" description="ATP-dependent DNA ligase family profile" evidence="16">
    <location>
        <begin position="321"/>
        <end position="434"/>
    </location>
</feature>
<keyword evidence="7 14" id="KW-0067">ATP-binding</keyword>
<evidence type="ECO:0000256" key="2">
    <source>
        <dbReference type="ARBA" id="ARBA00022618"/>
    </source>
</evidence>
<dbReference type="PANTHER" id="PTHR45674">
    <property type="entry name" value="DNA LIGASE 1/3 FAMILY MEMBER"/>
    <property type="match status" value="1"/>
</dbReference>
<keyword evidence="5 14" id="KW-0547">Nucleotide-binding</keyword>
<evidence type="ECO:0000256" key="11">
    <source>
        <dbReference type="ARBA" id="ARBA00023306"/>
    </source>
</evidence>
<organism evidence="17 18">
    <name type="scientific">Candidatus Phosphoribacter hodrii</name>
    <dbReference type="NCBI Taxonomy" id="2953743"/>
    <lineage>
        <taxon>Bacteria</taxon>
        <taxon>Bacillati</taxon>
        <taxon>Actinomycetota</taxon>
        <taxon>Actinomycetes</taxon>
        <taxon>Micrococcales</taxon>
        <taxon>Dermatophilaceae</taxon>
        <taxon>Candidatus Phosphoribacter</taxon>
    </lineage>
</organism>
<evidence type="ECO:0000256" key="13">
    <source>
        <dbReference type="ARBA" id="ARBA00054532"/>
    </source>
</evidence>
<dbReference type="SUPFAM" id="SSF117018">
    <property type="entry name" value="ATP-dependent DNA ligase DNA-binding domain"/>
    <property type="match status" value="1"/>
</dbReference>
<dbReference type="InterPro" id="IPR012308">
    <property type="entry name" value="DNA_ligase_ATP-dep_N"/>
</dbReference>
<evidence type="ECO:0000256" key="9">
    <source>
        <dbReference type="ARBA" id="ARBA00023172"/>
    </source>
</evidence>
<dbReference type="GO" id="GO:0006260">
    <property type="term" value="P:DNA replication"/>
    <property type="evidence" value="ECO:0007669"/>
    <property type="project" value="UniProtKB-KW"/>
</dbReference>
<dbReference type="GO" id="GO:0046872">
    <property type="term" value="F:metal ion binding"/>
    <property type="evidence" value="ECO:0007669"/>
    <property type="project" value="UniProtKB-KW"/>
</dbReference>
<proteinExistence type="inferred from homology"/>
<dbReference type="GO" id="GO:0005524">
    <property type="term" value="F:ATP binding"/>
    <property type="evidence" value="ECO:0007669"/>
    <property type="project" value="UniProtKB-KW"/>
</dbReference>
<gene>
    <name evidence="17" type="ORF">IPP00_03495</name>
</gene>
<dbReference type="NCBIfam" id="TIGR00574">
    <property type="entry name" value="dnl1"/>
    <property type="match status" value="1"/>
</dbReference>
<dbReference type="InterPro" id="IPR012309">
    <property type="entry name" value="DNA_ligase_ATP-dep_C"/>
</dbReference>
<evidence type="ECO:0000256" key="12">
    <source>
        <dbReference type="ARBA" id="ARBA00034003"/>
    </source>
</evidence>
<dbReference type="InterPro" id="IPR016059">
    <property type="entry name" value="DNA_ligase_ATP-dep_CS"/>
</dbReference>
<dbReference type="FunFam" id="2.40.50.140:FF:000163">
    <property type="entry name" value="Probable DNA ligase"/>
    <property type="match status" value="1"/>
</dbReference>
<dbReference type="EMBL" id="JADKGK010000008">
    <property type="protein sequence ID" value="MBL0003075.1"/>
    <property type="molecule type" value="Genomic_DNA"/>
</dbReference>
<dbReference type="Pfam" id="PF04679">
    <property type="entry name" value="DNA_ligase_A_C"/>
    <property type="match status" value="1"/>
</dbReference>
<evidence type="ECO:0000313" key="18">
    <source>
        <dbReference type="Proteomes" id="UP000886632"/>
    </source>
</evidence>
<dbReference type="InterPro" id="IPR000977">
    <property type="entry name" value="DNA_ligase_ATP-dep"/>
</dbReference>
<evidence type="ECO:0000256" key="15">
    <source>
        <dbReference type="RuleBase" id="RU004196"/>
    </source>
</evidence>
<evidence type="ECO:0000256" key="14">
    <source>
        <dbReference type="RuleBase" id="RU000617"/>
    </source>
</evidence>
<evidence type="ECO:0000256" key="3">
    <source>
        <dbReference type="ARBA" id="ARBA00022705"/>
    </source>
</evidence>
<keyword evidence="11" id="KW-0131">Cell cycle</keyword>
<dbReference type="GO" id="GO:0003677">
    <property type="term" value="F:DNA binding"/>
    <property type="evidence" value="ECO:0007669"/>
    <property type="project" value="InterPro"/>
</dbReference>
<dbReference type="SUPFAM" id="SSF56091">
    <property type="entry name" value="DNA ligase/mRNA capping enzyme, catalytic domain"/>
    <property type="match status" value="1"/>
</dbReference>
<name>A0A9D7XWQ9_9MICO</name>
<dbReference type="PROSITE" id="PS50160">
    <property type="entry name" value="DNA_LIGASE_A3"/>
    <property type="match status" value="1"/>
</dbReference>
<comment type="similarity">
    <text evidence="15">Belongs to the ATP-dependent DNA ligase family.</text>
</comment>
<accession>A0A9D7XWQ9</accession>
<evidence type="ECO:0000256" key="8">
    <source>
        <dbReference type="ARBA" id="ARBA00022842"/>
    </source>
</evidence>
<evidence type="ECO:0000256" key="7">
    <source>
        <dbReference type="ARBA" id="ARBA00022840"/>
    </source>
</evidence>
<dbReference type="Gene3D" id="2.40.50.140">
    <property type="entry name" value="Nucleic acid-binding proteins"/>
    <property type="match status" value="1"/>
</dbReference>
<dbReference type="PROSITE" id="PS00697">
    <property type="entry name" value="DNA_LIGASE_A1"/>
    <property type="match status" value="1"/>
</dbReference>
<dbReference type="GO" id="GO:0006281">
    <property type="term" value="P:DNA repair"/>
    <property type="evidence" value="ECO:0007669"/>
    <property type="project" value="UniProtKB-KW"/>
</dbReference>
<evidence type="ECO:0000256" key="6">
    <source>
        <dbReference type="ARBA" id="ARBA00022763"/>
    </source>
</evidence>
<dbReference type="GO" id="GO:0006310">
    <property type="term" value="P:DNA recombination"/>
    <property type="evidence" value="ECO:0007669"/>
    <property type="project" value="UniProtKB-KW"/>
</dbReference>
<dbReference type="GO" id="GO:0051301">
    <property type="term" value="P:cell division"/>
    <property type="evidence" value="ECO:0007669"/>
    <property type="project" value="UniProtKB-KW"/>
</dbReference>